<protein>
    <submittedName>
        <fullName evidence="2">Uncharacterized protein</fullName>
    </submittedName>
</protein>
<evidence type="ECO:0000313" key="2">
    <source>
        <dbReference type="EMBL" id="KUM63200.1"/>
    </source>
</evidence>
<sequence>MTSRVLFQSPQEVSAARLPTKLLVKTFIIGGIFELWMINTSSNSLLDYDEPTLNYAPIILGIVTIFALISWFFTPATAWVPRGRLSRPVEGTE</sequence>
<proteinExistence type="predicted"/>
<keyword evidence="1" id="KW-0472">Membrane</keyword>
<name>A0A117NPZ5_PENFR</name>
<feature type="transmembrane region" description="Helical" evidence="1">
    <location>
        <begin position="21"/>
        <end position="38"/>
    </location>
</feature>
<gene>
    <name evidence="2" type="ORF">ACN42_g3882</name>
</gene>
<dbReference type="STRING" id="48697.A0A117NPZ5"/>
<dbReference type="AlphaFoldDB" id="A0A117NPZ5"/>
<feature type="transmembrane region" description="Helical" evidence="1">
    <location>
        <begin position="58"/>
        <end position="80"/>
    </location>
</feature>
<accession>A0A117NPZ5</accession>
<dbReference type="Proteomes" id="UP000055045">
    <property type="component" value="Unassembled WGS sequence"/>
</dbReference>
<reference evidence="2 3" key="1">
    <citation type="submission" date="2015-10" db="EMBL/GenBank/DDBJ databases">
        <title>Genome sequencing of Penicillium freii.</title>
        <authorList>
            <person name="Nguyen H.D."/>
            <person name="Visagie C.M."/>
            <person name="Seifert K.A."/>
        </authorList>
    </citation>
    <scope>NUCLEOTIDE SEQUENCE [LARGE SCALE GENOMIC DNA]</scope>
    <source>
        <strain evidence="2 3">DAOM 242723</strain>
    </source>
</reference>
<organism evidence="2 3">
    <name type="scientific">Penicillium freii</name>
    <dbReference type="NCBI Taxonomy" id="48697"/>
    <lineage>
        <taxon>Eukaryota</taxon>
        <taxon>Fungi</taxon>
        <taxon>Dikarya</taxon>
        <taxon>Ascomycota</taxon>
        <taxon>Pezizomycotina</taxon>
        <taxon>Eurotiomycetes</taxon>
        <taxon>Eurotiomycetidae</taxon>
        <taxon>Eurotiales</taxon>
        <taxon>Aspergillaceae</taxon>
        <taxon>Penicillium</taxon>
    </lineage>
</organism>
<dbReference type="EMBL" id="LLXE01000079">
    <property type="protein sequence ID" value="KUM63200.1"/>
    <property type="molecule type" value="Genomic_DNA"/>
</dbReference>
<keyword evidence="1" id="KW-0812">Transmembrane</keyword>
<keyword evidence="3" id="KW-1185">Reference proteome</keyword>
<comment type="caution">
    <text evidence="2">The sequence shown here is derived from an EMBL/GenBank/DDBJ whole genome shotgun (WGS) entry which is preliminary data.</text>
</comment>
<evidence type="ECO:0000313" key="3">
    <source>
        <dbReference type="Proteomes" id="UP000055045"/>
    </source>
</evidence>
<keyword evidence="1" id="KW-1133">Transmembrane helix</keyword>
<evidence type="ECO:0000256" key="1">
    <source>
        <dbReference type="SAM" id="Phobius"/>
    </source>
</evidence>